<evidence type="ECO:0000256" key="9">
    <source>
        <dbReference type="ARBA" id="ARBA00023125"/>
    </source>
</evidence>
<comment type="subcellular location">
    <subcellularLocation>
        <location evidence="1">Nucleus</location>
    </subcellularLocation>
</comment>
<evidence type="ECO:0000256" key="11">
    <source>
        <dbReference type="SAM" id="MobiDB-lite"/>
    </source>
</evidence>
<evidence type="ECO:0000313" key="15">
    <source>
        <dbReference type="Proteomes" id="UP000664203"/>
    </source>
</evidence>
<dbReference type="FunFam" id="3.40.50.10810:FF:000014">
    <property type="entry name" value="SWI/SNF-related matrix-associated actin-dependent regulator of chromatin subfamily A containing DEAD/H box 1"/>
    <property type="match status" value="1"/>
</dbReference>
<comment type="similarity">
    <text evidence="2">Belongs to the SNF2/RAD54 helicase family.</text>
</comment>
<feature type="domain" description="Helicase ATP-binding" evidence="12">
    <location>
        <begin position="648"/>
        <end position="815"/>
    </location>
</feature>
<dbReference type="GO" id="GO:0005694">
    <property type="term" value="C:chromosome"/>
    <property type="evidence" value="ECO:0007669"/>
    <property type="project" value="UniProtKB-ARBA"/>
</dbReference>
<comment type="caution">
    <text evidence="14">The sequence shown here is derived from an EMBL/GenBank/DDBJ whole genome shotgun (WGS) entry which is preliminary data.</text>
</comment>
<feature type="compositionally biased region" description="Polar residues" evidence="11">
    <location>
        <begin position="18"/>
        <end position="30"/>
    </location>
</feature>
<feature type="domain" description="Helicase C-terminal" evidence="13">
    <location>
        <begin position="1003"/>
        <end position="1154"/>
    </location>
</feature>
<dbReference type="GO" id="GO:0005524">
    <property type="term" value="F:ATP binding"/>
    <property type="evidence" value="ECO:0007669"/>
    <property type="project" value="UniProtKB-KW"/>
</dbReference>
<protein>
    <recommendedName>
        <fullName evidence="3">DNA helicase</fullName>
        <ecNumber evidence="3">3.6.4.12</ecNumber>
    </recommendedName>
</protein>
<keyword evidence="9" id="KW-0238">DNA-binding</keyword>
<evidence type="ECO:0000259" key="12">
    <source>
        <dbReference type="PROSITE" id="PS51192"/>
    </source>
</evidence>
<dbReference type="Proteomes" id="UP000664203">
    <property type="component" value="Unassembled WGS sequence"/>
</dbReference>
<dbReference type="GO" id="GO:0003678">
    <property type="term" value="F:DNA helicase activity"/>
    <property type="evidence" value="ECO:0007669"/>
    <property type="project" value="UniProtKB-EC"/>
</dbReference>
<dbReference type="InterPro" id="IPR014001">
    <property type="entry name" value="Helicase_ATP-bd"/>
</dbReference>
<proteinExistence type="inferred from homology"/>
<evidence type="ECO:0000256" key="8">
    <source>
        <dbReference type="ARBA" id="ARBA00022853"/>
    </source>
</evidence>
<dbReference type="EMBL" id="CAJPDR010000034">
    <property type="protein sequence ID" value="CAF9909250.1"/>
    <property type="molecule type" value="Genomic_DNA"/>
</dbReference>
<dbReference type="GO" id="GO:0016787">
    <property type="term" value="F:hydrolase activity"/>
    <property type="evidence" value="ECO:0007669"/>
    <property type="project" value="UniProtKB-KW"/>
</dbReference>
<evidence type="ECO:0000256" key="3">
    <source>
        <dbReference type="ARBA" id="ARBA00012551"/>
    </source>
</evidence>
<feature type="region of interest" description="Disordered" evidence="11">
    <location>
        <begin position="123"/>
        <end position="191"/>
    </location>
</feature>
<evidence type="ECO:0000313" key="14">
    <source>
        <dbReference type="EMBL" id="CAF9909250.1"/>
    </source>
</evidence>
<dbReference type="OrthoDB" id="5857104at2759"/>
<dbReference type="SUPFAM" id="SSF52540">
    <property type="entry name" value="P-loop containing nucleoside triphosphate hydrolases"/>
    <property type="match status" value="2"/>
</dbReference>
<dbReference type="InterPro" id="IPR000330">
    <property type="entry name" value="SNF2_N"/>
</dbReference>
<dbReference type="SMART" id="SM00487">
    <property type="entry name" value="DEXDc"/>
    <property type="match status" value="1"/>
</dbReference>
<dbReference type="InterPro" id="IPR049730">
    <property type="entry name" value="SNF2/RAD54-like_C"/>
</dbReference>
<dbReference type="Pfam" id="PF00176">
    <property type="entry name" value="SNF2-rel_dom"/>
    <property type="match status" value="1"/>
</dbReference>
<reference evidence="14" key="1">
    <citation type="submission" date="2021-03" db="EMBL/GenBank/DDBJ databases">
        <authorList>
            <person name="Tagirdzhanova G."/>
        </authorList>
    </citation>
    <scope>NUCLEOTIDE SEQUENCE</scope>
</reference>
<feature type="region of interest" description="Disordered" evidence="11">
    <location>
        <begin position="382"/>
        <end position="440"/>
    </location>
</feature>
<dbReference type="GO" id="GO:0140658">
    <property type="term" value="F:ATP-dependent chromatin remodeler activity"/>
    <property type="evidence" value="ECO:0007669"/>
    <property type="project" value="UniProtKB-ARBA"/>
</dbReference>
<organism evidence="14 15">
    <name type="scientific">Alectoria fallacina</name>
    <dbReference type="NCBI Taxonomy" id="1903189"/>
    <lineage>
        <taxon>Eukaryota</taxon>
        <taxon>Fungi</taxon>
        <taxon>Dikarya</taxon>
        <taxon>Ascomycota</taxon>
        <taxon>Pezizomycotina</taxon>
        <taxon>Lecanoromycetes</taxon>
        <taxon>OSLEUM clade</taxon>
        <taxon>Lecanoromycetidae</taxon>
        <taxon>Lecanorales</taxon>
        <taxon>Lecanorineae</taxon>
        <taxon>Parmeliaceae</taxon>
        <taxon>Alectoria</taxon>
    </lineage>
</organism>
<evidence type="ECO:0000256" key="10">
    <source>
        <dbReference type="ARBA" id="ARBA00023242"/>
    </source>
</evidence>
<evidence type="ECO:0000256" key="2">
    <source>
        <dbReference type="ARBA" id="ARBA00007025"/>
    </source>
</evidence>
<name>A0A8H3I6J7_9LECA</name>
<evidence type="ECO:0000256" key="4">
    <source>
        <dbReference type="ARBA" id="ARBA00022741"/>
    </source>
</evidence>
<dbReference type="PROSITE" id="PS51194">
    <property type="entry name" value="HELICASE_CTER"/>
    <property type="match status" value="1"/>
</dbReference>
<dbReference type="AlphaFoldDB" id="A0A8H3I6J7"/>
<feature type="compositionally biased region" description="Polar residues" evidence="11">
    <location>
        <begin position="212"/>
        <end position="225"/>
    </location>
</feature>
<sequence length="1193" mass="131708">MDSIETTPAKKRKLANGDASSSQTYDSQNDSGDDIFADYETVATVPLAAKPISASQDTADIFSSPPTYVTQPTQIVRKAYPGQDSSGGKPSIVQVVASSPARKISPSPAASKHFAGGRLASSMAPAGTTFRPPNGVKKAPAAPVVDISDDEPFSRGVSSDDESQSRRRADIKPSTFTHSSQKHGSKAIKPGGSFKEILSNSFYKPFDGAGMPNSQGSTLSGSVYDQRNRNESQTRSRIGTTSIRSADTMANAYGATSRPPKQIKQTGPAKALPSTEIDIDDIEDYQLRSKISRMRQILPHHGVRACKDALERKKYNFDDAMELLASQETRTTQIDLTSIDGEDPLSSQAISKKAPAKQQIKAPNLKIQDKWTAIQARNTQDSLPLLTNSPAAVAPKPRRRLVQGRKQQSSPIAAPKQPSPVSSSRNVTPDQDSDSGVGTGFDSELDQRVLKFLNTCSTPDLVDLAGITEEVASVLLSQKPFGSLDDVRQVSSDVPGRNKTKRKTARKPFGDKIVDKCLNMWTGYEAIDELVKQCEELAKPVKENMKGWGVNVFGAATEGELELASFERDISPRDSAIGTPSSIVVSDEEGDGRKTRRHAFFPQPSIMAKGIQLKDYQVISFRGNPLLSSSPRERLTVIYQVVGVNWLSLLFERKLSCILADDMGLGKTCQVVAFLAHLVEKGIKGPHLIVVPGSTLENWLREFSVFCPQLHVMPYYSGQSERPGIQAQILDSLETLNVIVTTYTLAKTKDDNKFLRKLKPIVCVYDEGHLLKNSKSAGYEALMRIPTQFRLLLTGTPLQNNLRELASLLGFILPSVFREHREDLEAIFSHKAKTADISHAALLSNQRIARAKSMMTPFVLRRKKHQVLKHLPAKSRRVEYCELSTSQSETYAMEKARALRVVTARAAGEKTGNETANIMMALRKASLHPLLFRRLYDNKAIAKMSKACLGEEEYEHSNVELVYEDMEVMTDMELYRFCEHHPRTMTKFLLQDNPWMDSGKVSKLASLLRTFKHNGDRVLVFSQFVMVLDILEAVMETLAMQFFRLDGSTPMEQRQDMIDQFYDEEDITVFLLSTGAGGAGINLACANKVIIFDSSFNPQLDIQAENRAHRVGQTREVEVIRLVTKNTIEEQIHALGETKLALDDRVAGVIADEDGKRVGTAAEKQGAKIVEDLVLRKIEEELKGEAEGEILDI</sequence>
<dbReference type="GO" id="GO:0003677">
    <property type="term" value="F:DNA binding"/>
    <property type="evidence" value="ECO:0007669"/>
    <property type="project" value="UniProtKB-KW"/>
</dbReference>
<dbReference type="SMART" id="SM00490">
    <property type="entry name" value="HELICc"/>
    <property type="match status" value="1"/>
</dbReference>
<dbReference type="CDD" id="cd18793">
    <property type="entry name" value="SF2_C_SNF"/>
    <property type="match status" value="1"/>
</dbReference>
<dbReference type="Gene3D" id="3.40.50.300">
    <property type="entry name" value="P-loop containing nucleotide triphosphate hydrolases"/>
    <property type="match status" value="1"/>
</dbReference>
<feature type="region of interest" description="Disordered" evidence="11">
    <location>
        <begin position="1"/>
        <end position="34"/>
    </location>
</feature>
<evidence type="ECO:0000256" key="6">
    <source>
        <dbReference type="ARBA" id="ARBA00022806"/>
    </source>
</evidence>
<evidence type="ECO:0000259" key="13">
    <source>
        <dbReference type="PROSITE" id="PS51194"/>
    </source>
</evidence>
<dbReference type="InterPro" id="IPR038718">
    <property type="entry name" value="SNF2-like_sf"/>
</dbReference>
<dbReference type="GO" id="GO:0005634">
    <property type="term" value="C:nucleus"/>
    <property type="evidence" value="ECO:0007669"/>
    <property type="project" value="UniProtKB-SubCell"/>
</dbReference>
<evidence type="ECO:0000256" key="5">
    <source>
        <dbReference type="ARBA" id="ARBA00022801"/>
    </source>
</evidence>
<dbReference type="Gene3D" id="3.40.50.10810">
    <property type="entry name" value="Tandem AAA-ATPase domain"/>
    <property type="match status" value="1"/>
</dbReference>
<keyword evidence="5" id="KW-0378">Hydrolase</keyword>
<keyword evidence="15" id="KW-1185">Reference proteome</keyword>
<keyword evidence="10" id="KW-0539">Nucleus</keyword>
<evidence type="ECO:0000256" key="1">
    <source>
        <dbReference type="ARBA" id="ARBA00004123"/>
    </source>
</evidence>
<dbReference type="InterPro" id="IPR027417">
    <property type="entry name" value="P-loop_NTPase"/>
</dbReference>
<feature type="region of interest" description="Disordered" evidence="11">
    <location>
        <begin position="209"/>
        <end position="237"/>
    </location>
</feature>
<keyword evidence="8" id="KW-0156">Chromatin regulator</keyword>
<feature type="compositionally biased region" description="Polar residues" evidence="11">
    <location>
        <begin position="419"/>
        <end position="436"/>
    </location>
</feature>
<dbReference type="InterPro" id="IPR001650">
    <property type="entry name" value="Helicase_C-like"/>
</dbReference>
<evidence type="ECO:0000256" key="7">
    <source>
        <dbReference type="ARBA" id="ARBA00022840"/>
    </source>
</evidence>
<dbReference type="PROSITE" id="PS51192">
    <property type="entry name" value="HELICASE_ATP_BIND_1"/>
    <property type="match status" value="1"/>
</dbReference>
<dbReference type="Pfam" id="PF00271">
    <property type="entry name" value="Helicase_C"/>
    <property type="match status" value="1"/>
</dbReference>
<keyword evidence="4" id="KW-0547">Nucleotide-binding</keyword>
<keyword evidence="6" id="KW-0347">Helicase</keyword>
<keyword evidence="7" id="KW-0067">ATP-binding</keyword>
<dbReference type="PANTHER" id="PTHR10799">
    <property type="entry name" value="SNF2/RAD54 HELICASE FAMILY"/>
    <property type="match status" value="1"/>
</dbReference>
<gene>
    <name evidence="14" type="ORF">ALECFALPRED_005427</name>
</gene>
<accession>A0A8H3I6J7</accession>
<dbReference type="EC" id="3.6.4.12" evidence="3"/>